<gene>
    <name evidence="2" type="ORF">ABQJ56_01525</name>
</gene>
<proteinExistence type="predicted"/>
<accession>A0ABV3QKE8</accession>
<keyword evidence="1" id="KW-0732">Signal</keyword>
<comment type="caution">
    <text evidence="2">The sequence shown here is derived from an EMBL/GenBank/DDBJ whole genome shotgun (WGS) entry which is preliminary data.</text>
</comment>
<evidence type="ECO:0000256" key="1">
    <source>
        <dbReference type="SAM" id="SignalP"/>
    </source>
</evidence>
<evidence type="ECO:0000313" key="2">
    <source>
        <dbReference type="EMBL" id="MEW9622914.1"/>
    </source>
</evidence>
<keyword evidence="3" id="KW-1185">Reference proteome</keyword>
<protein>
    <submittedName>
        <fullName evidence="2">Peptidase C13</fullName>
    </submittedName>
</protein>
<sequence>MPIPLAFALLLGATPANGAIDFETRVHQAKMAEAAATGPAYQKALWGKIGNPTTDAYKGCLASNAPADKSPFTLVLDVDAHGKPQHIAVQPASKVATCMAGQFAGWTLPPPPVSPSPYPLEIDFSVAP</sequence>
<name>A0ABV3QKE8_9GAMM</name>
<feature type="signal peptide" evidence="1">
    <location>
        <begin position="1"/>
        <end position="18"/>
    </location>
</feature>
<evidence type="ECO:0000313" key="3">
    <source>
        <dbReference type="Proteomes" id="UP001556170"/>
    </source>
</evidence>
<feature type="chain" id="PRO_5047262210" evidence="1">
    <location>
        <begin position="19"/>
        <end position="128"/>
    </location>
</feature>
<organism evidence="2 3">
    <name type="scientific">Rhodanobacter geophilus</name>
    <dbReference type="NCBI Taxonomy" id="3162488"/>
    <lineage>
        <taxon>Bacteria</taxon>
        <taxon>Pseudomonadati</taxon>
        <taxon>Pseudomonadota</taxon>
        <taxon>Gammaproteobacteria</taxon>
        <taxon>Lysobacterales</taxon>
        <taxon>Rhodanobacteraceae</taxon>
        <taxon>Rhodanobacter</taxon>
    </lineage>
</organism>
<dbReference type="RefSeq" id="WP_367843223.1">
    <property type="nucleotide sequence ID" value="NZ_JBFOHL010000001.1"/>
</dbReference>
<dbReference type="Proteomes" id="UP001556170">
    <property type="component" value="Unassembled WGS sequence"/>
</dbReference>
<dbReference type="EMBL" id="JBFOHL010000001">
    <property type="protein sequence ID" value="MEW9622914.1"/>
    <property type="molecule type" value="Genomic_DNA"/>
</dbReference>
<reference evidence="2 3" key="1">
    <citation type="submission" date="2024-06" db="EMBL/GenBank/DDBJ databases">
        <authorList>
            <person name="Woo H."/>
        </authorList>
    </citation>
    <scope>NUCLEOTIDE SEQUENCE [LARGE SCALE GENOMIC DNA]</scope>
    <source>
        <strain evidence="2 3">S2-g</strain>
    </source>
</reference>